<protein>
    <submittedName>
        <fullName evidence="1">Uncharacterized protein</fullName>
    </submittedName>
</protein>
<keyword evidence="2" id="KW-1185">Reference proteome</keyword>
<comment type="caution">
    <text evidence="1">The sequence shown here is derived from an EMBL/GenBank/DDBJ whole genome shotgun (WGS) entry which is preliminary data.</text>
</comment>
<organism evidence="1 2">
    <name type="scientific">Trypanosoma conorhini</name>
    <dbReference type="NCBI Taxonomy" id="83891"/>
    <lineage>
        <taxon>Eukaryota</taxon>
        <taxon>Discoba</taxon>
        <taxon>Euglenozoa</taxon>
        <taxon>Kinetoplastea</taxon>
        <taxon>Metakinetoplastina</taxon>
        <taxon>Trypanosomatida</taxon>
        <taxon>Trypanosomatidae</taxon>
        <taxon>Trypanosoma</taxon>
    </lineage>
</organism>
<sequence>MQQQRHLQRKLMTETVRGMGAPLLLLGGRQAMRREAEVGDHRQRVLGKLQLHRLALRLRQYRRQAGQQMAHHHHHPQPECWEPRGQQCRHRRCVGACPTAAAADHGLLCLCRWVSGEKQPQTRTPWQGRRVRFVCSFCLSSLWVNVSLSSRL</sequence>
<proteinExistence type="predicted"/>
<dbReference type="Proteomes" id="UP000284403">
    <property type="component" value="Unassembled WGS sequence"/>
</dbReference>
<evidence type="ECO:0000313" key="1">
    <source>
        <dbReference type="EMBL" id="RNE97348.1"/>
    </source>
</evidence>
<dbReference type="EMBL" id="MKKU01001146">
    <property type="protein sequence ID" value="RNE97348.1"/>
    <property type="molecule type" value="Genomic_DNA"/>
</dbReference>
<name>A0A422MVT0_9TRYP</name>
<dbReference type="RefSeq" id="XP_029223579.1">
    <property type="nucleotide sequence ID" value="XM_029376301.1"/>
</dbReference>
<reference evidence="1 2" key="1">
    <citation type="journal article" date="2018" name="BMC Genomics">
        <title>Genomic comparison of Trypanosoma conorhini and Trypanosoma rangeli to Trypanosoma cruzi strains of high and low virulence.</title>
        <authorList>
            <person name="Bradwell K.R."/>
            <person name="Koparde V.N."/>
            <person name="Matveyev A.V."/>
            <person name="Serrano M.G."/>
            <person name="Alves J.M."/>
            <person name="Parikh H."/>
            <person name="Huang B."/>
            <person name="Lee V."/>
            <person name="Espinosa-Alvarez O."/>
            <person name="Ortiz P.A."/>
            <person name="Costa-Martins A.G."/>
            <person name="Teixeira M.M."/>
            <person name="Buck G.A."/>
        </authorList>
    </citation>
    <scope>NUCLEOTIDE SEQUENCE [LARGE SCALE GENOMIC DNA]</scope>
    <source>
        <strain evidence="1 2">025E</strain>
    </source>
</reference>
<dbReference type="GeneID" id="40323095"/>
<evidence type="ECO:0000313" key="2">
    <source>
        <dbReference type="Proteomes" id="UP000284403"/>
    </source>
</evidence>
<dbReference type="AlphaFoldDB" id="A0A422MVT0"/>
<accession>A0A422MVT0</accession>
<gene>
    <name evidence="1" type="ORF">Tco025E_09484</name>
</gene>